<evidence type="ECO:0000256" key="4">
    <source>
        <dbReference type="ARBA" id="ARBA00022603"/>
    </source>
</evidence>
<protein>
    <submittedName>
        <fullName evidence="8">Precorrin-3B C(17)-methyltransferase</fullName>
        <ecNumber evidence="8">2.1.1.131</ecNumber>
    </submittedName>
</protein>
<dbReference type="NCBIfam" id="TIGR01467">
    <property type="entry name" value="cobI_cbiL"/>
    <property type="match status" value="1"/>
</dbReference>
<feature type="domain" description="Tetrapyrrole methylase" evidence="7">
    <location>
        <begin position="8"/>
        <end position="215"/>
    </location>
</feature>
<dbReference type="InterPro" id="IPR051810">
    <property type="entry name" value="Precorrin_MeTrfase"/>
</dbReference>
<dbReference type="InterPro" id="IPR014777">
    <property type="entry name" value="4pyrrole_Mease_sub1"/>
</dbReference>
<proteinExistence type="inferred from homology"/>
<evidence type="ECO:0000256" key="6">
    <source>
        <dbReference type="ARBA" id="ARBA00022691"/>
    </source>
</evidence>
<dbReference type="CDD" id="cd11646">
    <property type="entry name" value="Precorrin_3B_C17_MT"/>
    <property type="match status" value="1"/>
</dbReference>
<dbReference type="PANTHER" id="PTHR47036">
    <property type="entry name" value="COBALT-FACTOR III C(17)-METHYLTRANSFERASE-RELATED"/>
    <property type="match status" value="1"/>
</dbReference>
<comment type="similarity">
    <text evidence="2">Belongs to the precorrin methyltransferase family.</text>
</comment>
<keyword evidence="5 8" id="KW-0808">Transferase</keyword>
<accession>A0A3P1WXT6</accession>
<evidence type="ECO:0000313" key="8">
    <source>
        <dbReference type="EMBL" id="RRD51369.1"/>
    </source>
</evidence>
<dbReference type="GO" id="GO:0009236">
    <property type="term" value="P:cobalamin biosynthetic process"/>
    <property type="evidence" value="ECO:0007669"/>
    <property type="project" value="UniProtKB-UniPathway"/>
</dbReference>
<dbReference type="CDD" id="cd11645">
    <property type="entry name" value="Precorrin_2_C20_MT"/>
    <property type="match status" value="1"/>
</dbReference>
<dbReference type="InterPro" id="IPR000878">
    <property type="entry name" value="4pyrrol_Mease"/>
</dbReference>
<dbReference type="Proteomes" id="UP000280935">
    <property type="component" value="Unassembled WGS sequence"/>
</dbReference>
<dbReference type="OrthoDB" id="9804789at2"/>
<evidence type="ECO:0000256" key="1">
    <source>
        <dbReference type="ARBA" id="ARBA00004953"/>
    </source>
</evidence>
<keyword evidence="4 8" id="KW-0489">Methyltransferase</keyword>
<organism evidence="8 9">
    <name type="scientific">Arachnia propionica</name>
    <dbReference type="NCBI Taxonomy" id="1750"/>
    <lineage>
        <taxon>Bacteria</taxon>
        <taxon>Bacillati</taxon>
        <taxon>Actinomycetota</taxon>
        <taxon>Actinomycetes</taxon>
        <taxon>Propionibacteriales</taxon>
        <taxon>Propionibacteriaceae</taxon>
        <taxon>Arachnia</taxon>
    </lineage>
</organism>
<evidence type="ECO:0000256" key="2">
    <source>
        <dbReference type="ARBA" id="ARBA00005879"/>
    </source>
</evidence>
<comment type="caution">
    <text evidence="8">The sequence shown here is derived from an EMBL/GenBank/DDBJ whole genome shotgun (WGS) entry which is preliminary data.</text>
</comment>
<evidence type="ECO:0000259" key="7">
    <source>
        <dbReference type="Pfam" id="PF00590"/>
    </source>
</evidence>
<name>A0A3P1WXT6_9ACTN</name>
<dbReference type="RefSeq" id="WP_125226471.1">
    <property type="nucleotide sequence ID" value="NZ_RQYT01000001.1"/>
</dbReference>
<comment type="pathway">
    <text evidence="1">Cofactor biosynthesis; adenosylcobalamin biosynthesis.</text>
</comment>
<dbReference type="InterPro" id="IPR006364">
    <property type="entry name" value="CobI/CbiL/CobIJ_dom"/>
</dbReference>
<dbReference type="InterPro" id="IPR035996">
    <property type="entry name" value="4pyrrol_Methylase_sf"/>
</dbReference>
<gene>
    <name evidence="8" type="primary">cobJ</name>
    <name evidence="8" type="ORF">EII35_00350</name>
</gene>
<sequence length="506" mass="54221">MSGILWSLGVGPGDPELLTLKAARLLGEVRAVACFSGPGRPSNALRIVQDHVRVPVVTFEYPVTTGTTQHPFGYDGAMTEFYDAAAVQLRELLAEGDVALLAEGDPLFYSTNMYLLDRLADLDCRVVPGVTSVQGATAAAARSLCRHEDVVTILPGTLPEAELAWRLAQTEAAVVMKLGRNFPKVRAALAAAGLLERAVYVERATWDAERVLPVTEVDPGSVPYFALVLVPGEDRRADDAGRHIAPEAVPAARGDTVVHVVGLGPGPDRWLSPEASQVLAEVDDVFGYAPYVRRVPARPGLTLHPSGNTVEVERAREALDAALTGRRVAIVSGGDAGVFAMAAATFEAAQDERYARVGIRVVPGITAAQAASALAGAPLGGDFACVSLSDRLKPWQVVEDRLRHLSRADMAVAIYNPRSNARPQQLHDARRILLEERDPRTIVVLARDVGRGEESVTVTTLAEFDPDVVDMKTLVIIGSSTTRRTPDDRVWTPRFVTAAQNPGMTS</sequence>
<dbReference type="GO" id="GO:0030789">
    <property type="term" value="F:precorrin-3B C17-methyltransferase activity"/>
    <property type="evidence" value="ECO:0007669"/>
    <property type="project" value="UniProtKB-EC"/>
</dbReference>
<dbReference type="NCBIfam" id="TIGR01466">
    <property type="entry name" value="cobJ_cbiH"/>
    <property type="match status" value="1"/>
</dbReference>
<dbReference type="SUPFAM" id="SSF53790">
    <property type="entry name" value="Tetrapyrrole methylase"/>
    <property type="match status" value="2"/>
</dbReference>
<dbReference type="UniPathway" id="UPA00148"/>
<dbReference type="EMBL" id="RQYT01000001">
    <property type="protein sequence ID" value="RRD51369.1"/>
    <property type="molecule type" value="Genomic_DNA"/>
</dbReference>
<feature type="domain" description="Tetrapyrrole methylase" evidence="7">
    <location>
        <begin position="258"/>
        <end position="464"/>
    </location>
</feature>
<dbReference type="Gene3D" id="3.30.950.10">
    <property type="entry name" value="Methyltransferase, Cobalt-precorrin-4 Transmethylase, Domain 2"/>
    <property type="match status" value="2"/>
</dbReference>
<keyword evidence="3" id="KW-0169">Cobalamin biosynthesis</keyword>
<dbReference type="EC" id="2.1.1.131" evidence="8"/>
<dbReference type="InterPro" id="IPR006363">
    <property type="entry name" value="Cbl_synth_CobJ/CibH_dom"/>
</dbReference>
<evidence type="ECO:0000313" key="9">
    <source>
        <dbReference type="Proteomes" id="UP000280935"/>
    </source>
</evidence>
<evidence type="ECO:0000256" key="5">
    <source>
        <dbReference type="ARBA" id="ARBA00022679"/>
    </source>
</evidence>
<dbReference type="GO" id="GO:0030788">
    <property type="term" value="F:precorrin-2 C20-methyltransferase activity"/>
    <property type="evidence" value="ECO:0007669"/>
    <property type="project" value="InterPro"/>
</dbReference>
<dbReference type="InterPro" id="IPR014776">
    <property type="entry name" value="4pyrrole_Mease_sub2"/>
</dbReference>
<dbReference type="InterPro" id="IPR012382">
    <property type="entry name" value="CobI/CbiL"/>
</dbReference>
<evidence type="ECO:0000256" key="3">
    <source>
        <dbReference type="ARBA" id="ARBA00022573"/>
    </source>
</evidence>
<dbReference type="Pfam" id="PF00590">
    <property type="entry name" value="TP_methylase"/>
    <property type="match status" value="2"/>
</dbReference>
<dbReference type="PANTHER" id="PTHR47036:SF1">
    <property type="entry name" value="COBALT-FACTOR III C(17)-METHYLTRANSFERASE-RELATED"/>
    <property type="match status" value="1"/>
</dbReference>
<dbReference type="GO" id="GO:0032259">
    <property type="term" value="P:methylation"/>
    <property type="evidence" value="ECO:0007669"/>
    <property type="project" value="UniProtKB-KW"/>
</dbReference>
<dbReference type="AlphaFoldDB" id="A0A3P1WXT6"/>
<reference evidence="8 9" key="1">
    <citation type="submission" date="2018-11" db="EMBL/GenBank/DDBJ databases">
        <title>Genomes From Bacteria Associated with the Canine Oral Cavity: a Test Case for Automated Genome-Based Taxonomic Assignment.</title>
        <authorList>
            <person name="Coil D.A."/>
            <person name="Jospin G."/>
            <person name="Darling A.E."/>
            <person name="Wallis C."/>
            <person name="Davis I.J."/>
            <person name="Harris S."/>
            <person name="Eisen J.A."/>
            <person name="Holcombe L.J."/>
            <person name="O'Flynn C."/>
        </authorList>
    </citation>
    <scope>NUCLEOTIDE SEQUENCE [LARGE SCALE GENOMIC DNA]</scope>
    <source>
        <strain evidence="8 9">OH2822_COT-296</strain>
    </source>
</reference>
<dbReference type="Gene3D" id="3.40.1010.10">
    <property type="entry name" value="Cobalt-precorrin-4 Transmethylase, Domain 1"/>
    <property type="match status" value="2"/>
</dbReference>
<keyword evidence="6" id="KW-0949">S-adenosyl-L-methionine</keyword>